<accession>A0A392U050</accession>
<organism evidence="1 2">
    <name type="scientific">Trifolium medium</name>
    <dbReference type="NCBI Taxonomy" id="97028"/>
    <lineage>
        <taxon>Eukaryota</taxon>
        <taxon>Viridiplantae</taxon>
        <taxon>Streptophyta</taxon>
        <taxon>Embryophyta</taxon>
        <taxon>Tracheophyta</taxon>
        <taxon>Spermatophyta</taxon>
        <taxon>Magnoliopsida</taxon>
        <taxon>eudicotyledons</taxon>
        <taxon>Gunneridae</taxon>
        <taxon>Pentapetalae</taxon>
        <taxon>rosids</taxon>
        <taxon>fabids</taxon>
        <taxon>Fabales</taxon>
        <taxon>Fabaceae</taxon>
        <taxon>Papilionoideae</taxon>
        <taxon>50 kb inversion clade</taxon>
        <taxon>NPAAA clade</taxon>
        <taxon>Hologalegina</taxon>
        <taxon>IRL clade</taxon>
        <taxon>Trifolieae</taxon>
        <taxon>Trifolium</taxon>
    </lineage>
</organism>
<protein>
    <submittedName>
        <fullName evidence="1">Uncharacterized protein</fullName>
    </submittedName>
</protein>
<evidence type="ECO:0000313" key="2">
    <source>
        <dbReference type="Proteomes" id="UP000265520"/>
    </source>
</evidence>
<dbReference type="Proteomes" id="UP000265520">
    <property type="component" value="Unassembled WGS sequence"/>
</dbReference>
<name>A0A392U050_9FABA</name>
<dbReference type="EMBL" id="LXQA010681598">
    <property type="protein sequence ID" value="MCI65746.1"/>
    <property type="molecule type" value="Genomic_DNA"/>
</dbReference>
<reference evidence="1 2" key="1">
    <citation type="journal article" date="2018" name="Front. Plant Sci.">
        <title>Red Clover (Trifolium pratense) and Zigzag Clover (T. medium) - A Picture of Genomic Similarities and Differences.</title>
        <authorList>
            <person name="Dluhosova J."/>
            <person name="Istvanek J."/>
            <person name="Nedelnik J."/>
            <person name="Repkova J."/>
        </authorList>
    </citation>
    <scope>NUCLEOTIDE SEQUENCE [LARGE SCALE GENOMIC DNA]</scope>
    <source>
        <strain evidence="2">cv. 10/8</strain>
        <tissue evidence="1">Leaf</tissue>
    </source>
</reference>
<feature type="non-terminal residue" evidence="1">
    <location>
        <position position="1"/>
    </location>
</feature>
<proteinExistence type="predicted"/>
<dbReference type="AlphaFoldDB" id="A0A392U050"/>
<evidence type="ECO:0000313" key="1">
    <source>
        <dbReference type="EMBL" id="MCI65746.1"/>
    </source>
</evidence>
<keyword evidence="2" id="KW-1185">Reference proteome</keyword>
<sequence>FSRWFLAAICVRRKKAASGAASMACGAGGAASDAIQGNRKEFCGCWLRPAQQILRAAQ</sequence>
<comment type="caution">
    <text evidence="1">The sequence shown here is derived from an EMBL/GenBank/DDBJ whole genome shotgun (WGS) entry which is preliminary data.</text>
</comment>